<proteinExistence type="predicted"/>
<sequence>MIEYDETDPRALTKREIEDVQRLRLRRMIRRVYERSPFYRRIFRERNLTPEDIKEKEDLRKLPFTTKSHLRENAYPYGGEFLTVEFEELVGWHMTSGTTGVPTVGAYTQRDVELWANLVARSLRTAGVTRKDVVANVYGYGLFTGGMGLHLGAQRIGAKVIPWSTGRTEALARALKDFKATVVTGTPSYELVIAEKVREIGLDPEKDLDLRLAIPGAESMTPEMLQRIERELALTSRGGGAREIYGLTEAIGPGVAQECPHDQHQFMHIWSDHFLVEIVDPDTGEPVGEGDEGELVFTHLTREGMPLIRYRTRDITRLLESDDDIPFPKVAMMKGRTDDVIFYKGVKLYPTAVNEILMKYQEVVEYQIVITREPQKFLLLIEARNPSEELRRKIVSEVKNVTFLTPEVNFVELGTLPRFEGKAKRVVLK</sequence>
<evidence type="ECO:0000313" key="8">
    <source>
        <dbReference type="Proteomes" id="UP000003980"/>
    </source>
</evidence>
<dbReference type="Proteomes" id="UP000003980">
    <property type="component" value="Unassembled WGS sequence"/>
</dbReference>
<dbReference type="InterPro" id="IPR042099">
    <property type="entry name" value="ANL_N_sf"/>
</dbReference>
<dbReference type="AlphaFoldDB" id="H2C148"/>
<dbReference type="RefSeq" id="WP_009072303.1">
    <property type="nucleotide sequence ID" value="NZ_JH597761.1"/>
</dbReference>
<dbReference type="InterPro" id="IPR045851">
    <property type="entry name" value="AMP-bd_C_sf"/>
</dbReference>
<evidence type="ECO:0000313" key="7">
    <source>
        <dbReference type="EMBL" id="EHP71144.1"/>
    </source>
</evidence>
<protein>
    <submittedName>
        <fullName evidence="7">Coenzyme F390 synthetase</fullName>
    </submittedName>
</protein>
<evidence type="ECO:0000256" key="1">
    <source>
        <dbReference type="ARBA" id="ARBA00005211"/>
    </source>
</evidence>
<evidence type="ECO:0000256" key="2">
    <source>
        <dbReference type="ARBA" id="ARBA00011245"/>
    </source>
</evidence>
<keyword evidence="4" id="KW-0547">Nucleotide-binding</keyword>
<dbReference type="FunFam" id="3.40.50.12780:FF:000016">
    <property type="entry name" value="Phenylacetate-coenzyme A ligase"/>
    <property type="match status" value="1"/>
</dbReference>
<name>H2C148_9CREN</name>
<evidence type="ECO:0000259" key="5">
    <source>
        <dbReference type="Pfam" id="PF00501"/>
    </source>
</evidence>
<dbReference type="SUPFAM" id="SSF56801">
    <property type="entry name" value="Acetyl-CoA synthetase-like"/>
    <property type="match status" value="1"/>
</dbReference>
<dbReference type="Pfam" id="PF14535">
    <property type="entry name" value="AMP-binding_C_2"/>
    <property type="match status" value="1"/>
</dbReference>
<comment type="subunit">
    <text evidence="2">Monomer.</text>
</comment>
<dbReference type="eggNOG" id="arCOG02620">
    <property type="taxonomic scope" value="Archaea"/>
</dbReference>
<accession>H2C148</accession>
<dbReference type="InterPro" id="IPR000873">
    <property type="entry name" value="AMP-dep_synth/lig_dom"/>
</dbReference>
<dbReference type="EMBL" id="JH597761">
    <property type="protein sequence ID" value="EHP71144.1"/>
    <property type="molecule type" value="Genomic_DNA"/>
</dbReference>
<dbReference type="GO" id="GO:0000166">
    <property type="term" value="F:nucleotide binding"/>
    <property type="evidence" value="ECO:0007669"/>
    <property type="project" value="UniProtKB-KW"/>
</dbReference>
<keyword evidence="3" id="KW-0436">Ligase</keyword>
<dbReference type="InterPro" id="IPR028154">
    <property type="entry name" value="AMP-dep_Lig_C"/>
</dbReference>
<feature type="domain" description="AMP-dependent synthetase/ligase" evidence="5">
    <location>
        <begin position="87"/>
        <end position="297"/>
    </location>
</feature>
<evidence type="ECO:0000256" key="3">
    <source>
        <dbReference type="ARBA" id="ARBA00022598"/>
    </source>
</evidence>
<dbReference type="InterPro" id="IPR011880">
    <property type="entry name" value="PA_CoA_ligase"/>
</dbReference>
<comment type="pathway">
    <text evidence="1">Aromatic compound metabolism.</text>
</comment>
<reference evidence="7 8" key="1">
    <citation type="submission" date="2012-01" db="EMBL/GenBank/DDBJ databases">
        <title>Improved High-Quality Draft sequence of Metallosphaera yellowstonensis MK1.</title>
        <authorList>
            <consortium name="US DOE Joint Genome Institute"/>
            <person name="Lucas S."/>
            <person name="Han J."/>
            <person name="Cheng J.-F."/>
            <person name="Goodwin L."/>
            <person name="Pitluck S."/>
            <person name="Peters L."/>
            <person name="Teshima H."/>
            <person name="Detter J.C."/>
            <person name="Han C."/>
            <person name="Tapia R."/>
            <person name="Land M."/>
            <person name="Hauser L."/>
            <person name="Kyrpides N."/>
            <person name="Kozubal M."/>
            <person name="Macur R.E."/>
            <person name="Jay Z."/>
            <person name="Inskeep W."/>
            <person name="Woyke T."/>
        </authorList>
    </citation>
    <scope>NUCLEOTIDE SEQUENCE [LARGE SCALE GENOMIC DNA]</scope>
    <source>
        <strain evidence="7 8">MK1</strain>
    </source>
</reference>
<organism evidence="7 8">
    <name type="scientific">Metallosphaera yellowstonensis MK1</name>
    <dbReference type="NCBI Taxonomy" id="671065"/>
    <lineage>
        <taxon>Archaea</taxon>
        <taxon>Thermoproteota</taxon>
        <taxon>Thermoprotei</taxon>
        <taxon>Sulfolobales</taxon>
        <taxon>Sulfolobaceae</taxon>
        <taxon>Metallosphaera</taxon>
    </lineage>
</organism>
<evidence type="ECO:0000256" key="4">
    <source>
        <dbReference type="ARBA" id="ARBA00022741"/>
    </source>
</evidence>
<dbReference type="Gene3D" id="3.40.50.12780">
    <property type="entry name" value="N-terminal domain of ligase-like"/>
    <property type="match status" value="1"/>
</dbReference>
<dbReference type="PANTHER" id="PTHR43845:SF1">
    <property type="entry name" value="BLR5969 PROTEIN"/>
    <property type="match status" value="1"/>
</dbReference>
<feature type="domain" description="AMP-dependent ligase C-terminal" evidence="6">
    <location>
        <begin position="345"/>
        <end position="427"/>
    </location>
</feature>
<dbReference type="GO" id="GO:0047475">
    <property type="term" value="F:phenylacetate-CoA ligase activity"/>
    <property type="evidence" value="ECO:0007669"/>
    <property type="project" value="InterPro"/>
</dbReference>
<dbReference type="STRING" id="671065.MetMK1DRAFT_00016480"/>
<dbReference type="GO" id="GO:0010124">
    <property type="term" value="P:phenylacetate catabolic process"/>
    <property type="evidence" value="ECO:0007669"/>
    <property type="project" value="InterPro"/>
</dbReference>
<evidence type="ECO:0000259" key="6">
    <source>
        <dbReference type="Pfam" id="PF14535"/>
    </source>
</evidence>
<dbReference type="PANTHER" id="PTHR43845">
    <property type="entry name" value="BLR5969 PROTEIN"/>
    <property type="match status" value="1"/>
</dbReference>
<dbReference type="Pfam" id="PF00501">
    <property type="entry name" value="AMP-binding"/>
    <property type="match status" value="1"/>
</dbReference>
<dbReference type="HOGENOM" id="CLU_035301_5_2_2"/>
<gene>
    <name evidence="7" type="ORF">MetMK1DRAFT_00016480</name>
</gene>
<dbReference type="CDD" id="cd05913">
    <property type="entry name" value="PaaK"/>
    <property type="match status" value="1"/>
</dbReference>
<dbReference type="OrthoDB" id="37928at2157"/>
<dbReference type="Gene3D" id="3.30.300.30">
    <property type="match status" value="1"/>
</dbReference>
<keyword evidence="8" id="KW-1185">Reference proteome</keyword>